<reference evidence="4" key="1">
    <citation type="journal article" date="2023" name="Comput. Struct. Biotechnol. J.">
        <title>Discovery of a novel marine Bacteroidetes with a rich repertoire of carbohydrate-active enzymes.</title>
        <authorList>
            <person name="Chen B."/>
            <person name="Liu G."/>
            <person name="Chen Q."/>
            <person name="Wang H."/>
            <person name="Liu L."/>
            <person name="Tang K."/>
        </authorList>
    </citation>
    <scope>NUCLEOTIDE SEQUENCE</scope>
    <source>
        <strain evidence="4">TK19036</strain>
    </source>
</reference>
<feature type="signal peptide" evidence="3">
    <location>
        <begin position="1"/>
        <end position="20"/>
    </location>
</feature>
<proteinExistence type="predicted"/>
<feature type="transmembrane region" description="Helical" evidence="2">
    <location>
        <begin position="215"/>
        <end position="235"/>
    </location>
</feature>
<evidence type="ECO:0000256" key="3">
    <source>
        <dbReference type="SAM" id="SignalP"/>
    </source>
</evidence>
<organism evidence="4">
    <name type="scientific">Roseihalotalea indica</name>
    <dbReference type="NCBI Taxonomy" id="2867963"/>
    <lineage>
        <taxon>Bacteria</taxon>
        <taxon>Pseudomonadati</taxon>
        <taxon>Bacteroidota</taxon>
        <taxon>Cytophagia</taxon>
        <taxon>Cytophagales</taxon>
        <taxon>Catalimonadaceae</taxon>
        <taxon>Roseihalotalea</taxon>
    </lineage>
</organism>
<keyword evidence="2" id="KW-1133">Transmembrane helix</keyword>
<feature type="coiled-coil region" evidence="1">
    <location>
        <begin position="272"/>
        <end position="299"/>
    </location>
</feature>
<gene>
    <name evidence="4" type="ORF">K4G66_10690</name>
</gene>
<evidence type="ECO:0000313" key="4">
    <source>
        <dbReference type="EMBL" id="WKN39164.1"/>
    </source>
</evidence>
<evidence type="ECO:0000256" key="1">
    <source>
        <dbReference type="SAM" id="Coils"/>
    </source>
</evidence>
<reference evidence="4" key="2">
    <citation type="journal article" date="2024" name="Antonie Van Leeuwenhoek">
        <title>Roseihalotalea indica gen. nov., sp. nov., a halophilic Bacteroidetes from mesopelagic Southwest Indian Ocean with higher carbohydrate metabolic potential.</title>
        <authorList>
            <person name="Chen B."/>
            <person name="Zhang M."/>
            <person name="Lin D."/>
            <person name="Ye J."/>
            <person name="Tang K."/>
        </authorList>
    </citation>
    <scope>NUCLEOTIDE SEQUENCE</scope>
    <source>
        <strain evidence="4">TK19036</strain>
    </source>
</reference>
<dbReference type="EMBL" id="CP120682">
    <property type="protein sequence ID" value="WKN39164.1"/>
    <property type="molecule type" value="Genomic_DNA"/>
</dbReference>
<sequence>MTRKIILLTLLCCSLQSVHSAVIREQFAQTVDYIGWRIMDAYMQDYLSIRPDQTSEQEGYDAFQQEFGNSMYSIESPPNSEAVATFLENHSWRNASTNLYRRIIDIKSMYRNEWSEAEAIEFLQQQIQNISLQPLGVASEAQYEQLQQTKALLRQEVKVYLTTEAPAVVAADDSTIEEDSFEEEAPQQAETREILGPSSITTEKTSPFYFLDNPLYTLILLGLVLISLGLLWYAFSLLGKQDERIDRHGKRIEELTVKAFQKTSPYVTREEIAQLKNRLKEAEAQVAALRKQVTKEEKTESAPKFVSTHRPPVTSSYYLSTPNSDGTFPSGSMSPQFRPSASVYHFMVNEDNGENTAEFTVANNAEAMKDALSSPGSYLEPVCDSTNSYFPGAQRIVNVKPGKAVRRGDQWVVLPEDKALIRYE</sequence>
<feature type="chain" id="PRO_5041361937" evidence="3">
    <location>
        <begin position="21"/>
        <end position="424"/>
    </location>
</feature>
<accession>A0AA49GUR0</accession>
<keyword evidence="3" id="KW-0732">Signal</keyword>
<name>A0AA49GUR0_9BACT</name>
<keyword evidence="1" id="KW-0175">Coiled coil</keyword>
<keyword evidence="2" id="KW-0472">Membrane</keyword>
<evidence type="ECO:0000256" key="2">
    <source>
        <dbReference type="SAM" id="Phobius"/>
    </source>
</evidence>
<keyword evidence="2" id="KW-0812">Transmembrane</keyword>
<dbReference type="AlphaFoldDB" id="A0AA49GUR0"/>
<protein>
    <submittedName>
        <fullName evidence="4">Uncharacterized protein</fullName>
    </submittedName>
</protein>